<keyword evidence="2" id="KW-1185">Reference proteome</keyword>
<reference evidence="1 2" key="1">
    <citation type="submission" date="2020-01" db="EMBL/GenBank/DDBJ databases">
        <authorList>
            <consortium name="DOE Joint Genome Institute"/>
            <person name="Haridas S."/>
            <person name="Albert R."/>
            <person name="Binder M."/>
            <person name="Bloem J."/>
            <person name="Labutti K."/>
            <person name="Salamov A."/>
            <person name="Andreopoulos B."/>
            <person name="Baker S.E."/>
            <person name="Barry K."/>
            <person name="Bills G."/>
            <person name="Bluhm B.H."/>
            <person name="Cannon C."/>
            <person name="Castanera R."/>
            <person name="Culley D.E."/>
            <person name="Daum C."/>
            <person name="Ezra D."/>
            <person name="Gonzalez J.B."/>
            <person name="Henrissat B."/>
            <person name="Kuo A."/>
            <person name="Liang C."/>
            <person name="Lipzen A."/>
            <person name="Lutzoni F."/>
            <person name="Magnuson J."/>
            <person name="Mondo S."/>
            <person name="Nolan M."/>
            <person name="Ohm R."/>
            <person name="Pangilinan J."/>
            <person name="Park H.-J.H."/>
            <person name="Ramirez L."/>
            <person name="Alfaro M."/>
            <person name="Sun H."/>
            <person name="Tritt A."/>
            <person name="Yoshinaga Y."/>
            <person name="Zwiers L.-H.L."/>
            <person name="Turgeon B.G."/>
            <person name="Goodwin S.B."/>
            <person name="Spatafora J.W."/>
            <person name="Crous P.W."/>
            <person name="Grigoriev I.V."/>
        </authorList>
    </citation>
    <scope>NUCLEOTIDE SEQUENCE [LARGE SCALE GENOMIC DNA]</scope>
    <source>
        <strain evidence="1 2">CBS 611.86</strain>
    </source>
</reference>
<organism evidence="1 2">
    <name type="scientific">Massariosphaeria phaeospora</name>
    <dbReference type="NCBI Taxonomy" id="100035"/>
    <lineage>
        <taxon>Eukaryota</taxon>
        <taxon>Fungi</taxon>
        <taxon>Dikarya</taxon>
        <taxon>Ascomycota</taxon>
        <taxon>Pezizomycotina</taxon>
        <taxon>Dothideomycetes</taxon>
        <taxon>Pleosporomycetidae</taxon>
        <taxon>Pleosporales</taxon>
        <taxon>Pleosporales incertae sedis</taxon>
        <taxon>Massariosphaeria</taxon>
    </lineage>
</organism>
<proteinExistence type="predicted"/>
<protein>
    <submittedName>
        <fullName evidence="1">Uncharacterized protein</fullName>
    </submittedName>
</protein>
<dbReference type="EMBL" id="JAADJZ010000007">
    <property type="protein sequence ID" value="KAF2873545.1"/>
    <property type="molecule type" value="Genomic_DNA"/>
</dbReference>
<evidence type="ECO:0000313" key="2">
    <source>
        <dbReference type="Proteomes" id="UP000481861"/>
    </source>
</evidence>
<sequence>MIAAEMLAYQRQRGSPIVQCRRRAPPTTGPTLWREAASRRAGWRLGPAPVVVAAHRAGSRERILY</sequence>
<evidence type="ECO:0000313" key="1">
    <source>
        <dbReference type="EMBL" id="KAF2873545.1"/>
    </source>
</evidence>
<accession>A0A7C8MRX5</accession>
<dbReference type="AlphaFoldDB" id="A0A7C8MRX5"/>
<comment type="caution">
    <text evidence="1">The sequence shown here is derived from an EMBL/GenBank/DDBJ whole genome shotgun (WGS) entry which is preliminary data.</text>
</comment>
<gene>
    <name evidence="1" type="ORF">BDV95DRAFT_567245</name>
</gene>
<name>A0A7C8MRX5_9PLEO</name>
<dbReference type="Proteomes" id="UP000481861">
    <property type="component" value="Unassembled WGS sequence"/>
</dbReference>